<sequence length="223" mass="25107">TSKLYHKKYNCLKKNIKSQANKTCLEKSHLFRISAEKLLFDICSCKCKDFKWCSCRNKVPEIERSFLIDQRTSRKMIIGGVDVKTTLKLQKTKERKEREAERLKTSGRSFRRRLCDDSDISCSDPPWKAISNPKIQIEDDLSEMVPSTSANLHTRRIKLPTLAEACDRTGVSDPAASILVSLALKDLGMKLKSAAVERCIKLVTDASGTVCGEDTSDGFITKN</sequence>
<dbReference type="Proteomes" id="UP000801492">
    <property type="component" value="Unassembled WGS sequence"/>
</dbReference>
<dbReference type="OrthoDB" id="6782793at2759"/>
<comment type="caution">
    <text evidence="1">The sequence shown here is derived from an EMBL/GenBank/DDBJ whole genome shotgun (WGS) entry which is preliminary data.</text>
</comment>
<accession>A0A8K0CWL3</accession>
<organism evidence="1 2">
    <name type="scientific">Ignelater luminosus</name>
    <name type="common">Cucubano</name>
    <name type="synonym">Pyrophorus luminosus</name>
    <dbReference type="NCBI Taxonomy" id="2038154"/>
    <lineage>
        <taxon>Eukaryota</taxon>
        <taxon>Metazoa</taxon>
        <taxon>Ecdysozoa</taxon>
        <taxon>Arthropoda</taxon>
        <taxon>Hexapoda</taxon>
        <taxon>Insecta</taxon>
        <taxon>Pterygota</taxon>
        <taxon>Neoptera</taxon>
        <taxon>Endopterygota</taxon>
        <taxon>Coleoptera</taxon>
        <taxon>Polyphaga</taxon>
        <taxon>Elateriformia</taxon>
        <taxon>Elateroidea</taxon>
        <taxon>Elateridae</taxon>
        <taxon>Agrypninae</taxon>
        <taxon>Pyrophorini</taxon>
        <taxon>Ignelater</taxon>
    </lineage>
</organism>
<evidence type="ECO:0000313" key="2">
    <source>
        <dbReference type="Proteomes" id="UP000801492"/>
    </source>
</evidence>
<name>A0A8K0CWL3_IGNLU</name>
<reference evidence="1" key="1">
    <citation type="submission" date="2019-08" db="EMBL/GenBank/DDBJ databases">
        <title>The genome of the North American firefly Photinus pyralis.</title>
        <authorList>
            <consortium name="Photinus pyralis genome working group"/>
            <person name="Fallon T.R."/>
            <person name="Sander Lower S.E."/>
            <person name="Weng J.-K."/>
        </authorList>
    </citation>
    <scope>NUCLEOTIDE SEQUENCE</scope>
    <source>
        <strain evidence="1">TRF0915ILg1</strain>
        <tissue evidence="1">Whole body</tissue>
    </source>
</reference>
<protein>
    <submittedName>
        <fullName evidence="1">Uncharacterized protein</fullName>
    </submittedName>
</protein>
<dbReference type="EMBL" id="VTPC01013316">
    <property type="protein sequence ID" value="KAF2892098.1"/>
    <property type="molecule type" value="Genomic_DNA"/>
</dbReference>
<gene>
    <name evidence="1" type="ORF">ILUMI_14075</name>
</gene>
<evidence type="ECO:0000313" key="1">
    <source>
        <dbReference type="EMBL" id="KAF2892098.1"/>
    </source>
</evidence>
<proteinExistence type="predicted"/>
<keyword evidence="2" id="KW-1185">Reference proteome</keyword>
<dbReference type="AlphaFoldDB" id="A0A8K0CWL3"/>
<feature type="non-terminal residue" evidence="1">
    <location>
        <position position="1"/>
    </location>
</feature>